<dbReference type="Proteomes" id="UP000019116">
    <property type="component" value="Chromosome 7D"/>
</dbReference>
<proteinExistence type="predicted"/>
<dbReference type="PANTHER" id="PTHR31050">
    <property type="entry name" value="OS08G0413200 PROTEIN"/>
    <property type="match status" value="1"/>
</dbReference>
<dbReference type="Gramene" id="TraesCS7D02G441700.1">
    <property type="protein sequence ID" value="TraesCS7D02G441700.1"/>
    <property type="gene ID" value="TraesCS7D02G441700"/>
</dbReference>
<dbReference type="OMA" id="NWRAGYS"/>
<dbReference type="Gramene" id="TraesROB_scaffold_013515_01G000300.1">
    <property type="protein sequence ID" value="TraesROB_scaffold_013515_01G000300.1"/>
    <property type="gene ID" value="TraesROB_scaffold_013515_01G000300"/>
</dbReference>
<evidence type="ECO:0000313" key="1">
    <source>
        <dbReference type="EnsemblPlants" id="TraesCS7D02G441700.1"/>
    </source>
</evidence>
<dbReference type="Gramene" id="TraesCLE_scaffold_015469_01G000200.1">
    <property type="protein sequence ID" value="TraesCLE_scaffold_015469_01G000200.1"/>
    <property type="gene ID" value="TraesCLE_scaffold_015469_01G000200"/>
</dbReference>
<protein>
    <submittedName>
        <fullName evidence="1">Uncharacterized protein</fullName>
    </submittedName>
</protein>
<reference evidence="1" key="1">
    <citation type="submission" date="2018-08" db="EMBL/GenBank/DDBJ databases">
        <authorList>
            <person name="Rossello M."/>
        </authorList>
    </citation>
    <scope>NUCLEOTIDE SEQUENCE [LARGE SCALE GENOMIC DNA]</scope>
    <source>
        <strain evidence="1">cv. Chinese Spring</strain>
    </source>
</reference>
<keyword evidence="2" id="KW-1185">Reference proteome</keyword>
<accession>A0A3B6TWG9</accession>
<name>A0A3B6TWG9_WHEAT</name>
<dbReference type="Gramene" id="TraesCAD_scaffold_014040_01G000300.1">
    <property type="protein sequence ID" value="TraesCAD_scaffold_014040_01G000300.1"/>
    <property type="gene ID" value="TraesCAD_scaffold_014040_01G000300"/>
</dbReference>
<dbReference type="InterPro" id="IPR010683">
    <property type="entry name" value="DUF1262"/>
</dbReference>
<sequence>MYVTRPLSWYQADASAAAEVPPEGPGSGFLVVVDETGETARTHFWGLCVDREMRGLPFPQNRQLALRPSSGSDPIESVATAVDVVGAIADFATSSMPGRAPGLSKGPKMPDYTMLVPVVGQPLSSGRYYVVRADGKHRGKVSACSKEEDKTDLRWLGSYVNDVKPRAFDRSDLYQQVEVQQLPSNAFKAVAVAADGIPPHFLSSKSVLYPYPKSVCTLLYTLVCRTKSSISNSFIQLSLRKKGWKVNTMVSPKYQLTDDAQGVDSTLCCRMPDLGSLSIAERSSPAVVVGRWYVSFIFVKADGGRSLKDQFRRCTFYEMTMEQSWEQIYSHDNPGSKPAEVVVTATVRRSTALLDGASVVPQEVGGVVWFGSAVCLDMVVWERMKWELERGGWVAPGPGNGNEERVERVDRRDRLGQWHRFACYVLVERFVLKRMDGSLALTCVFRHTDKIKTKWL</sequence>
<evidence type="ECO:0000313" key="2">
    <source>
        <dbReference type="Proteomes" id="UP000019116"/>
    </source>
</evidence>
<dbReference type="Gramene" id="TraesRN7D0101072800.1">
    <property type="protein sequence ID" value="TraesRN7D0101072800.1"/>
    <property type="gene ID" value="TraesRN7D0101072800"/>
</dbReference>
<dbReference type="Gramene" id="TraesCS7D03G1046300.1">
    <property type="protein sequence ID" value="TraesCS7D03G1046300.1.CDS"/>
    <property type="gene ID" value="TraesCS7D03G1046300"/>
</dbReference>
<dbReference type="EnsemblPlants" id="TraesCS7D02G441700.1">
    <property type="protein sequence ID" value="TraesCS7D02G441700.1"/>
    <property type="gene ID" value="TraesCS7D02G441700"/>
</dbReference>
<dbReference type="PaxDb" id="4565-Traes_7DL_F1BF028AB.1"/>
<dbReference type="OrthoDB" id="1898393at2759"/>
<dbReference type="Pfam" id="PF06880">
    <property type="entry name" value="DUF1262"/>
    <property type="match status" value="1"/>
</dbReference>
<dbReference type="PANTHER" id="PTHR31050:SF15">
    <property type="entry name" value="OS08G0413200 PROTEIN"/>
    <property type="match status" value="1"/>
</dbReference>
<organism evidence="1">
    <name type="scientific">Triticum aestivum</name>
    <name type="common">Wheat</name>
    <dbReference type="NCBI Taxonomy" id="4565"/>
    <lineage>
        <taxon>Eukaryota</taxon>
        <taxon>Viridiplantae</taxon>
        <taxon>Streptophyta</taxon>
        <taxon>Embryophyta</taxon>
        <taxon>Tracheophyta</taxon>
        <taxon>Spermatophyta</taxon>
        <taxon>Magnoliopsida</taxon>
        <taxon>Liliopsida</taxon>
        <taxon>Poales</taxon>
        <taxon>Poaceae</taxon>
        <taxon>BOP clade</taxon>
        <taxon>Pooideae</taxon>
        <taxon>Triticodae</taxon>
        <taxon>Triticeae</taxon>
        <taxon>Triticinae</taxon>
        <taxon>Triticum</taxon>
    </lineage>
</organism>
<dbReference type="AlphaFoldDB" id="A0A3B6TWG9"/>
<reference evidence="1" key="2">
    <citation type="submission" date="2018-10" db="UniProtKB">
        <authorList>
            <consortium name="EnsemblPlants"/>
        </authorList>
    </citation>
    <scope>IDENTIFICATION</scope>
</reference>